<evidence type="ECO:0000313" key="6">
    <source>
        <dbReference type="EMBL" id="GAA5022194.1"/>
    </source>
</evidence>
<proteinExistence type="predicted"/>
<dbReference type="InterPro" id="IPR058245">
    <property type="entry name" value="NreC/VraR/RcsB-like_REC"/>
</dbReference>
<dbReference type="InterPro" id="IPR000792">
    <property type="entry name" value="Tscrpt_reg_LuxR_C"/>
</dbReference>
<accession>A0ABP9J9E4</accession>
<dbReference type="Pfam" id="PF00072">
    <property type="entry name" value="Response_reg"/>
    <property type="match status" value="1"/>
</dbReference>
<feature type="modified residue" description="4-aspartylphosphate" evidence="3">
    <location>
        <position position="54"/>
    </location>
</feature>
<evidence type="ECO:0000256" key="1">
    <source>
        <dbReference type="ARBA" id="ARBA00022553"/>
    </source>
</evidence>
<gene>
    <name evidence="6" type="ORF">GCM10023258_12220</name>
</gene>
<dbReference type="CDD" id="cd17535">
    <property type="entry name" value="REC_NarL-like"/>
    <property type="match status" value="1"/>
</dbReference>
<dbReference type="CDD" id="cd06170">
    <property type="entry name" value="LuxR_C_like"/>
    <property type="match status" value="1"/>
</dbReference>
<keyword evidence="2" id="KW-0238">DNA-binding</keyword>
<dbReference type="PRINTS" id="PR00038">
    <property type="entry name" value="HTHLUXR"/>
</dbReference>
<keyword evidence="1 3" id="KW-0597">Phosphoprotein</keyword>
<comment type="caution">
    <text evidence="6">The sequence shown here is derived from an EMBL/GenBank/DDBJ whole genome shotgun (WGS) entry which is preliminary data.</text>
</comment>
<dbReference type="InterPro" id="IPR001789">
    <property type="entry name" value="Sig_transdc_resp-reg_receiver"/>
</dbReference>
<dbReference type="SMART" id="SM00421">
    <property type="entry name" value="HTH_LUXR"/>
    <property type="match status" value="1"/>
</dbReference>
<evidence type="ECO:0000256" key="3">
    <source>
        <dbReference type="PROSITE-ProRule" id="PRU00169"/>
    </source>
</evidence>
<dbReference type="Pfam" id="PF00196">
    <property type="entry name" value="GerE"/>
    <property type="match status" value="1"/>
</dbReference>
<dbReference type="Gene3D" id="3.40.50.2300">
    <property type="match status" value="1"/>
</dbReference>
<dbReference type="EMBL" id="BAABIW010000009">
    <property type="protein sequence ID" value="GAA5022194.1"/>
    <property type="molecule type" value="Genomic_DNA"/>
</dbReference>
<dbReference type="PROSITE" id="PS50043">
    <property type="entry name" value="HTH_LUXR_2"/>
    <property type="match status" value="1"/>
</dbReference>
<sequence>MTTVVVVDDHRLVRAGLRTILDASDDLEVVGEAADGAEAVTVVAATSPDVVLLDLSMPGVDGIEAMHRLRAAGLHTPVVVLTSFAEADRVRAAVEAGAIGYLLKDSEPADVLDSVRAAAAGHAPLDPRVAGALLPSSARSAPGPTLSGREREVLSHVAQGLANKQIARTLGISERTVKVHLGNVFRQIGVGDRTSAALWARDHGLG</sequence>
<name>A0ABP9J9E4_9MICO</name>
<dbReference type="RefSeq" id="WP_345506561.1">
    <property type="nucleotide sequence ID" value="NZ_BAABIW010000009.1"/>
</dbReference>
<dbReference type="SUPFAM" id="SSF52172">
    <property type="entry name" value="CheY-like"/>
    <property type="match status" value="1"/>
</dbReference>
<dbReference type="InterPro" id="IPR011006">
    <property type="entry name" value="CheY-like_superfamily"/>
</dbReference>
<reference evidence="7" key="1">
    <citation type="journal article" date="2019" name="Int. J. Syst. Evol. Microbiol.">
        <title>The Global Catalogue of Microorganisms (GCM) 10K type strain sequencing project: providing services to taxonomists for standard genome sequencing and annotation.</title>
        <authorList>
            <consortium name="The Broad Institute Genomics Platform"/>
            <consortium name="The Broad Institute Genome Sequencing Center for Infectious Disease"/>
            <person name="Wu L."/>
            <person name="Ma J."/>
        </authorList>
    </citation>
    <scope>NUCLEOTIDE SEQUENCE [LARGE SCALE GENOMIC DNA]</scope>
    <source>
        <strain evidence="7">JCM 17687</strain>
    </source>
</reference>
<evidence type="ECO:0000256" key="2">
    <source>
        <dbReference type="ARBA" id="ARBA00023125"/>
    </source>
</evidence>
<dbReference type="InterPro" id="IPR039420">
    <property type="entry name" value="WalR-like"/>
</dbReference>
<evidence type="ECO:0000259" key="4">
    <source>
        <dbReference type="PROSITE" id="PS50043"/>
    </source>
</evidence>
<dbReference type="PROSITE" id="PS50110">
    <property type="entry name" value="RESPONSE_REGULATORY"/>
    <property type="match status" value="1"/>
</dbReference>
<feature type="domain" description="HTH luxR-type" evidence="4">
    <location>
        <begin position="139"/>
        <end position="204"/>
    </location>
</feature>
<feature type="domain" description="Response regulatory" evidence="5">
    <location>
        <begin position="3"/>
        <end position="119"/>
    </location>
</feature>
<dbReference type="PANTHER" id="PTHR43214">
    <property type="entry name" value="TWO-COMPONENT RESPONSE REGULATOR"/>
    <property type="match status" value="1"/>
</dbReference>
<dbReference type="InterPro" id="IPR016032">
    <property type="entry name" value="Sig_transdc_resp-reg_C-effctor"/>
</dbReference>
<dbReference type="SUPFAM" id="SSF46894">
    <property type="entry name" value="C-terminal effector domain of the bipartite response regulators"/>
    <property type="match status" value="1"/>
</dbReference>
<organism evidence="6 7">
    <name type="scientific">Terrabacter aeriphilus</name>
    <dbReference type="NCBI Taxonomy" id="515662"/>
    <lineage>
        <taxon>Bacteria</taxon>
        <taxon>Bacillati</taxon>
        <taxon>Actinomycetota</taxon>
        <taxon>Actinomycetes</taxon>
        <taxon>Micrococcales</taxon>
        <taxon>Intrasporangiaceae</taxon>
        <taxon>Terrabacter</taxon>
    </lineage>
</organism>
<dbReference type="Proteomes" id="UP001500427">
    <property type="component" value="Unassembled WGS sequence"/>
</dbReference>
<evidence type="ECO:0000313" key="7">
    <source>
        <dbReference type="Proteomes" id="UP001500427"/>
    </source>
</evidence>
<evidence type="ECO:0000259" key="5">
    <source>
        <dbReference type="PROSITE" id="PS50110"/>
    </source>
</evidence>
<protein>
    <submittedName>
        <fullName evidence="6">Response regulator transcription factor</fullName>
    </submittedName>
</protein>
<keyword evidence="7" id="KW-1185">Reference proteome</keyword>
<dbReference type="SMART" id="SM00448">
    <property type="entry name" value="REC"/>
    <property type="match status" value="1"/>
</dbReference>
<dbReference type="PANTHER" id="PTHR43214:SF43">
    <property type="entry name" value="TWO-COMPONENT RESPONSE REGULATOR"/>
    <property type="match status" value="1"/>
</dbReference>